<gene>
    <name evidence="2" type="ORF">PG993_004889</name>
</gene>
<feature type="compositionally biased region" description="Basic and acidic residues" evidence="1">
    <location>
        <begin position="13"/>
        <end position="24"/>
    </location>
</feature>
<dbReference type="EMBL" id="JAQQWK010000003">
    <property type="protein sequence ID" value="KAK8044865.1"/>
    <property type="molecule type" value="Genomic_DNA"/>
</dbReference>
<sequence>MKQNDSGLSQRKQGADRQPQERVTYRFHPPMPDGGAASTEREGWRLDPACQRACQLMRSVAQRYCRQAFTVQNGGRWAASVLALRKIHGRLGKVPARPPNQPSTSGPVTERNQSPRLAQSTCARTNQSKLPVLLPFCPALLCSAVLPQASNFQLAQAHLELATL</sequence>
<feature type="region of interest" description="Disordered" evidence="1">
    <location>
        <begin position="92"/>
        <end position="118"/>
    </location>
</feature>
<dbReference type="Proteomes" id="UP001444661">
    <property type="component" value="Unassembled WGS sequence"/>
</dbReference>
<organism evidence="2 3">
    <name type="scientific">Apiospora rasikravindrae</name>
    <dbReference type="NCBI Taxonomy" id="990691"/>
    <lineage>
        <taxon>Eukaryota</taxon>
        <taxon>Fungi</taxon>
        <taxon>Dikarya</taxon>
        <taxon>Ascomycota</taxon>
        <taxon>Pezizomycotina</taxon>
        <taxon>Sordariomycetes</taxon>
        <taxon>Xylariomycetidae</taxon>
        <taxon>Amphisphaeriales</taxon>
        <taxon>Apiosporaceae</taxon>
        <taxon>Apiospora</taxon>
    </lineage>
</organism>
<reference evidence="2 3" key="1">
    <citation type="submission" date="2023-01" db="EMBL/GenBank/DDBJ databases">
        <title>Analysis of 21 Apiospora genomes using comparative genomics revels a genus with tremendous synthesis potential of carbohydrate active enzymes and secondary metabolites.</title>
        <authorList>
            <person name="Sorensen T."/>
        </authorList>
    </citation>
    <scope>NUCLEOTIDE SEQUENCE [LARGE SCALE GENOMIC DNA]</scope>
    <source>
        <strain evidence="2 3">CBS 33761</strain>
    </source>
</reference>
<protein>
    <submittedName>
        <fullName evidence="2">Uncharacterized protein</fullName>
    </submittedName>
</protein>
<name>A0ABR1TE22_9PEZI</name>
<feature type="compositionally biased region" description="Polar residues" evidence="1">
    <location>
        <begin position="1"/>
        <end position="12"/>
    </location>
</feature>
<accession>A0ABR1TE22</accession>
<evidence type="ECO:0000313" key="3">
    <source>
        <dbReference type="Proteomes" id="UP001444661"/>
    </source>
</evidence>
<evidence type="ECO:0000313" key="2">
    <source>
        <dbReference type="EMBL" id="KAK8044865.1"/>
    </source>
</evidence>
<keyword evidence="3" id="KW-1185">Reference proteome</keyword>
<evidence type="ECO:0000256" key="1">
    <source>
        <dbReference type="SAM" id="MobiDB-lite"/>
    </source>
</evidence>
<proteinExistence type="predicted"/>
<feature type="compositionally biased region" description="Polar residues" evidence="1">
    <location>
        <begin position="102"/>
        <end position="118"/>
    </location>
</feature>
<comment type="caution">
    <text evidence="2">The sequence shown here is derived from an EMBL/GenBank/DDBJ whole genome shotgun (WGS) entry which is preliminary data.</text>
</comment>
<feature type="region of interest" description="Disordered" evidence="1">
    <location>
        <begin position="1"/>
        <end position="40"/>
    </location>
</feature>